<dbReference type="HOGENOM" id="CLU_154178_0_0_1"/>
<feature type="region of interest" description="Disordered" evidence="1">
    <location>
        <begin position="95"/>
        <end position="118"/>
    </location>
</feature>
<dbReference type="Proteomes" id="UP000011115">
    <property type="component" value="Unassembled WGS sequence"/>
</dbReference>
<reference evidence="3" key="1">
    <citation type="journal article" date="2011" name="Nature">
        <title>Genome sequence and analysis of the tuber crop potato.</title>
        <authorList>
            <consortium name="The Potato Genome Sequencing Consortium"/>
        </authorList>
    </citation>
    <scope>NUCLEOTIDE SEQUENCE [LARGE SCALE GENOMIC DNA]</scope>
    <source>
        <strain evidence="3">cv. DM1-3 516 R44</strain>
    </source>
</reference>
<organism evidence="2 3">
    <name type="scientific">Solanum tuberosum</name>
    <name type="common">Potato</name>
    <dbReference type="NCBI Taxonomy" id="4113"/>
    <lineage>
        <taxon>Eukaryota</taxon>
        <taxon>Viridiplantae</taxon>
        <taxon>Streptophyta</taxon>
        <taxon>Embryophyta</taxon>
        <taxon>Tracheophyta</taxon>
        <taxon>Spermatophyta</taxon>
        <taxon>Magnoliopsida</taxon>
        <taxon>eudicotyledons</taxon>
        <taxon>Gunneridae</taxon>
        <taxon>Pentapetalae</taxon>
        <taxon>asterids</taxon>
        <taxon>lamiids</taxon>
        <taxon>Solanales</taxon>
        <taxon>Solanaceae</taxon>
        <taxon>Solanoideae</taxon>
        <taxon>Solaneae</taxon>
        <taxon>Solanum</taxon>
    </lineage>
</organism>
<dbReference type="PaxDb" id="4113-PGSC0003DMT400088891"/>
<dbReference type="EnsemblPlants" id="PGSC0003DMT400088891">
    <property type="protein sequence ID" value="PGSC0003DMT400088891"/>
    <property type="gene ID" value="PGSC0003DMG400038462"/>
</dbReference>
<dbReference type="InParanoid" id="M1DGZ1"/>
<dbReference type="AlphaFoldDB" id="M1DGZ1"/>
<name>M1DGZ1_SOLTU</name>
<evidence type="ECO:0000256" key="1">
    <source>
        <dbReference type="SAM" id="MobiDB-lite"/>
    </source>
</evidence>
<accession>M1DGZ1</accession>
<sequence length="118" mass="13119">MSILRAFRKKNILDVIINKVEGSNKALKEMKDNFSTLNQMVTSHSLSTKQLETQMDQLLAHLNPRPKGDFATNTIVNTEIVNVQCMAAVTQSGKVVESNPSSGKGKYVVLENNEELKK</sequence>
<evidence type="ECO:0000313" key="2">
    <source>
        <dbReference type="EnsemblPlants" id="PGSC0003DMT400088891"/>
    </source>
</evidence>
<reference evidence="2" key="2">
    <citation type="submission" date="2015-06" db="UniProtKB">
        <authorList>
            <consortium name="EnsemblPlants"/>
        </authorList>
    </citation>
    <scope>IDENTIFICATION</scope>
    <source>
        <strain evidence="2">DM1-3 516 R44</strain>
    </source>
</reference>
<evidence type="ECO:0008006" key="4">
    <source>
        <dbReference type="Google" id="ProtNLM"/>
    </source>
</evidence>
<keyword evidence="3" id="KW-1185">Reference proteome</keyword>
<proteinExistence type="predicted"/>
<dbReference type="Gramene" id="PGSC0003DMT400088891">
    <property type="protein sequence ID" value="PGSC0003DMT400088891"/>
    <property type="gene ID" value="PGSC0003DMG400038462"/>
</dbReference>
<evidence type="ECO:0000313" key="3">
    <source>
        <dbReference type="Proteomes" id="UP000011115"/>
    </source>
</evidence>
<protein>
    <recommendedName>
        <fullName evidence="4">Integrase core domain containing protein</fullName>
    </recommendedName>
</protein>